<dbReference type="SUPFAM" id="SSF46626">
    <property type="entry name" value="Cytochrome c"/>
    <property type="match status" value="1"/>
</dbReference>
<dbReference type="OrthoDB" id="127107at2"/>
<accession>A0A5C5WQ04</accession>
<dbReference type="PANTHER" id="PTHR35889:SF3">
    <property type="entry name" value="F-BOX DOMAIN-CONTAINING PROTEIN"/>
    <property type="match status" value="1"/>
</dbReference>
<dbReference type="EMBL" id="SJPI01000001">
    <property type="protein sequence ID" value="TWT52768.1"/>
    <property type="molecule type" value="Genomic_DNA"/>
</dbReference>
<dbReference type="PANTHER" id="PTHR35889">
    <property type="entry name" value="CYCLOINULO-OLIGOSACCHARIDE FRUCTANOTRANSFERASE-RELATED"/>
    <property type="match status" value="1"/>
</dbReference>
<dbReference type="GO" id="GO:0020037">
    <property type="term" value="F:heme binding"/>
    <property type="evidence" value="ECO:0007669"/>
    <property type="project" value="InterPro"/>
</dbReference>
<protein>
    <submittedName>
        <fullName evidence="5">Planctomycete cytochrome C</fullName>
    </submittedName>
</protein>
<proteinExistence type="predicted"/>
<feature type="domain" description="Cytochrome C Planctomycete-type" evidence="4">
    <location>
        <begin position="58"/>
        <end position="117"/>
    </location>
</feature>
<feature type="domain" description="DUF1549" evidence="2">
    <location>
        <begin position="164"/>
        <end position="369"/>
    </location>
</feature>
<reference evidence="5 6" key="1">
    <citation type="submission" date="2019-02" db="EMBL/GenBank/DDBJ databases">
        <title>Deep-cultivation of Planctomycetes and their phenomic and genomic characterization uncovers novel biology.</title>
        <authorList>
            <person name="Wiegand S."/>
            <person name="Jogler M."/>
            <person name="Boedeker C."/>
            <person name="Pinto D."/>
            <person name="Vollmers J."/>
            <person name="Rivas-Marin E."/>
            <person name="Kohn T."/>
            <person name="Peeters S.H."/>
            <person name="Heuer A."/>
            <person name="Rast P."/>
            <person name="Oberbeckmann S."/>
            <person name="Bunk B."/>
            <person name="Jeske O."/>
            <person name="Meyerdierks A."/>
            <person name="Storesund J.E."/>
            <person name="Kallscheuer N."/>
            <person name="Luecker S."/>
            <person name="Lage O.M."/>
            <person name="Pohl T."/>
            <person name="Merkel B.J."/>
            <person name="Hornburger P."/>
            <person name="Mueller R.-W."/>
            <person name="Bruemmer F."/>
            <person name="Labrenz M."/>
            <person name="Spormann A.M."/>
            <person name="Op Den Camp H."/>
            <person name="Overmann J."/>
            <person name="Amann R."/>
            <person name="Jetten M.S.M."/>
            <person name="Mascher T."/>
            <person name="Medema M.H."/>
            <person name="Devos D.P."/>
            <person name="Kaster A.-K."/>
            <person name="Ovreas L."/>
            <person name="Rohde M."/>
            <person name="Galperin M.Y."/>
            <person name="Jogler C."/>
        </authorList>
    </citation>
    <scope>NUCLEOTIDE SEQUENCE [LARGE SCALE GENOMIC DNA]</scope>
    <source>
        <strain evidence="5 6">Pla22</strain>
    </source>
</reference>
<gene>
    <name evidence="5" type="ORF">Pla22_03940</name>
</gene>
<evidence type="ECO:0000259" key="3">
    <source>
        <dbReference type="Pfam" id="PF07587"/>
    </source>
</evidence>
<evidence type="ECO:0000256" key="1">
    <source>
        <dbReference type="SAM" id="SignalP"/>
    </source>
</evidence>
<dbReference type="AlphaFoldDB" id="A0A5C5WQ04"/>
<dbReference type="GO" id="GO:0009055">
    <property type="term" value="F:electron transfer activity"/>
    <property type="evidence" value="ECO:0007669"/>
    <property type="project" value="InterPro"/>
</dbReference>
<dbReference type="InterPro" id="IPR022655">
    <property type="entry name" value="DUF1553"/>
</dbReference>
<keyword evidence="6" id="KW-1185">Reference proteome</keyword>
<dbReference type="Pfam" id="PF07587">
    <property type="entry name" value="PSD1"/>
    <property type="match status" value="1"/>
</dbReference>
<evidence type="ECO:0000313" key="5">
    <source>
        <dbReference type="EMBL" id="TWT52768.1"/>
    </source>
</evidence>
<dbReference type="InterPro" id="IPR011429">
    <property type="entry name" value="Cyt_c_Planctomycete-type"/>
</dbReference>
<dbReference type="InterPro" id="IPR036909">
    <property type="entry name" value="Cyt_c-like_dom_sf"/>
</dbReference>
<sequence precursor="true">MTPRRNSIVTKARLGWCLVLCGSIFFTPAALTADEASRATTETIDFTRHVQPILAKHCYACHGPDVAESGLRFTSQEAAYAEADSGEFAIVPGDVDASEMIARILSDEEDHRMPPEGDRLTASQIQTLQTWIEQGATWNKHWAFEPMRRVSPPDVESEAWNGNPIDAFVFDSLKRSGLDPNPLADRHTLVRRVYYDLTGLPPTADQVKAFVDDPDPNAFSKLVDQLLESHHYGEHWGRHWLDLVRYAETNSYERDGVKPNAWKYRDYVIKSFNDDKPYDQFVREQLAGDELEKVTTETLTATGYYRLGVWDDEPADPLQARFDGFDDIITTTSQVFLGLTVNCARCHDHKIDPIPQTDYYGMLAFFADVTPWGVRGQDPRINNQIDVSSEEVNRLYRENDAKQASLKAKIHEIEQAGIAKMSGPDQRATEGNQKDRKRVLDKHLRSKLANERWKEYQSLKKQLKAVQELAKEIPPRQSVMGLARLDAHPEQTFVLFRGNPHSPADPQAPSYPTILDKTIPEIPVADESAKSAGRRRVLADWIVDPENNMTARVMANRLWQFHFGRGIVRSSNNFGQLGVPPTHPELLDWLGHRLIDEGWKLKSMHRLIMNSRTYQLSSQSSEPAVSRDPNNDLFWRFDPRRLRAEEVRDSMLASIGVLNRTPYGPSFYAKLSKEVLAGQSVPGSGWGDASQEQRDRRSVYIHVKRSLLTPLLTAFDFPDPDLTCEERFATLQPGQALALLNGDFAHEQAARLSQAIYAAESENAVVVRRSIQALLQREPTKSEIEKGGRLIESLVAEHGLSRERAVQLYCLSVMNWNEFLFLD</sequence>
<feature type="domain" description="DUF1553" evidence="3">
    <location>
        <begin position="534"/>
        <end position="787"/>
    </location>
</feature>
<dbReference type="Gene3D" id="1.10.760.10">
    <property type="entry name" value="Cytochrome c-like domain"/>
    <property type="match status" value="1"/>
</dbReference>
<evidence type="ECO:0000259" key="4">
    <source>
        <dbReference type="Pfam" id="PF07635"/>
    </source>
</evidence>
<dbReference type="Proteomes" id="UP000316598">
    <property type="component" value="Unassembled WGS sequence"/>
</dbReference>
<evidence type="ECO:0000259" key="2">
    <source>
        <dbReference type="Pfam" id="PF07583"/>
    </source>
</evidence>
<name>A0A5C5WQ04_9BACT</name>
<dbReference type="Pfam" id="PF07635">
    <property type="entry name" value="PSCyt1"/>
    <property type="match status" value="1"/>
</dbReference>
<keyword evidence="1" id="KW-0732">Signal</keyword>
<organism evidence="5 6">
    <name type="scientific">Rubripirellula amarantea</name>
    <dbReference type="NCBI Taxonomy" id="2527999"/>
    <lineage>
        <taxon>Bacteria</taxon>
        <taxon>Pseudomonadati</taxon>
        <taxon>Planctomycetota</taxon>
        <taxon>Planctomycetia</taxon>
        <taxon>Pirellulales</taxon>
        <taxon>Pirellulaceae</taxon>
        <taxon>Rubripirellula</taxon>
    </lineage>
</organism>
<dbReference type="InterPro" id="IPR011444">
    <property type="entry name" value="DUF1549"/>
</dbReference>
<dbReference type="Pfam" id="PF07583">
    <property type="entry name" value="PSCyt2"/>
    <property type="match status" value="1"/>
</dbReference>
<evidence type="ECO:0000313" key="6">
    <source>
        <dbReference type="Proteomes" id="UP000316598"/>
    </source>
</evidence>
<feature type="signal peptide" evidence="1">
    <location>
        <begin position="1"/>
        <end position="32"/>
    </location>
</feature>
<feature type="chain" id="PRO_5022878120" evidence="1">
    <location>
        <begin position="33"/>
        <end position="823"/>
    </location>
</feature>
<comment type="caution">
    <text evidence="5">The sequence shown here is derived from an EMBL/GenBank/DDBJ whole genome shotgun (WGS) entry which is preliminary data.</text>
</comment>